<feature type="transmembrane region" description="Helical" evidence="6">
    <location>
        <begin position="165"/>
        <end position="188"/>
    </location>
</feature>
<dbReference type="GO" id="GO:0022857">
    <property type="term" value="F:transmembrane transporter activity"/>
    <property type="evidence" value="ECO:0007669"/>
    <property type="project" value="InterPro"/>
</dbReference>
<comment type="caution">
    <text evidence="8">The sequence shown here is derived from an EMBL/GenBank/DDBJ whole genome shotgun (WGS) entry which is preliminary data.</text>
</comment>
<evidence type="ECO:0000256" key="1">
    <source>
        <dbReference type="ARBA" id="ARBA00004141"/>
    </source>
</evidence>
<dbReference type="PANTHER" id="PTHR23502:SF20">
    <property type="entry name" value="TRANSPORTER, PUTATIVE (AFU_ORTHOLOGUE AFUA_6G13880)-RELATED"/>
    <property type="match status" value="1"/>
</dbReference>
<dbReference type="InterPro" id="IPR020846">
    <property type="entry name" value="MFS_dom"/>
</dbReference>
<accession>A0A9W8YUC4</accession>
<dbReference type="SUPFAM" id="SSF103473">
    <property type="entry name" value="MFS general substrate transporter"/>
    <property type="match status" value="1"/>
</dbReference>
<feature type="transmembrane region" description="Helical" evidence="6">
    <location>
        <begin position="344"/>
        <end position="370"/>
    </location>
</feature>
<dbReference type="InterPro" id="IPR011701">
    <property type="entry name" value="MFS"/>
</dbReference>
<dbReference type="EMBL" id="JAPEVB010000003">
    <property type="protein sequence ID" value="KAJ4391680.1"/>
    <property type="molecule type" value="Genomic_DNA"/>
</dbReference>
<feature type="transmembrane region" description="Helical" evidence="6">
    <location>
        <begin position="68"/>
        <end position="87"/>
    </location>
</feature>
<keyword evidence="9" id="KW-1185">Reference proteome</keyword>
<evidence type="ECO:0000259" key="7">
    <source>
        <dbReference type="PROSITE" id="PS50850"/>
    </source>
</evidence>
<reference evidence="8" key="1">
    <citation type="submission" date="2022-10" db="EMBL/GenBank/DDBJ databases">
        <title>Tapping the CABI collections for fungal endophytes: first genome assemblies for Collariella, Neodidymelliopsis, Ascochyta clinopodiicola, Didymella pomorum, Didymosphaeria variabile, Neocosmospora piperis and Neocucurbitaria cava.</title>
        <authorList>
            <person name="Hill R."/>
        </authorList>
    </citation>
    <scope>NUCLEOTIDE SEQUENCE</scope>
    <source>
        <strain evidence="8">IMI 355082</strain>
    </source>
</reference>
<evidence type="ECO:0000256" key="6">
    <source>
        <dbReference type="SAM" id="Phobius"/>
    </source>
</evidence>
<name>A0A9W8YUC4_9PEZI</name>
<feature type="transmembrane region" description="Helical" evidence="6">
    <location>
        <begin position="107"/>
        <end position="124"/>
    </location>
</feature>
<feature type="transmembrane region" description="Helical" evidence="6">
    <location>
        <begin position="454"/>
        <end position="479"/>
    </location>
</feature>
<keyword evidence="4 6" id="KW-0472">Membrane</keyword>
<dbReference type="InterPro" id="IPR036259">
    <property type="entry name" value="MFS_trans_sf"/>
</dbReference>
<feature type="transmembrane region" description="Helical" evidence="6">
    <location>
        <begin position="226"/>
        <end position="244"/>
    </location>
</feature>
<dbReference type="AlphaFoldDB" id="A0A9W8YUC4"/>
<gene>
    <name evidence="8" type="ORF">N0V93_005299</name>
</gene>
<feature type="transmembrane region" description="Helical" evidence="6">
    <location>
        <begin position="136"/>
        <end position="153"/>
    </location>
</feature>
<comment type="subcellular location">
    <subcellularLocation>
        <location evidence="1">Membrane</location>
        <topology evidence="1">Multi-pass membrane protein</topology>
    </subcellularLocation>
</comment>
<evidence type="ECO:0000256" key="4">
    <source>
        <dbReference type="ARBA" id="ARBA00023136"/>
    </source>
</evidence>
<dbReference type="Proteomes" id="UP001140453">
    <property type="component" value="Unassembled WGS sequence"/>
</dbReference>
<feature type="transmembrane region" description="Helical" evidence="6">
    <location>
        <begin position="519"/>
        <end position="541"/>
    </location>
</feature>
<evidence type="ECO:0000313" key="8">
    <source>
        <dbReference type="EMBL" id="KAJ4391680.1"/>
    </source>
</evidence>
<feature type="transmembrane region" description="Helical" evidence="6">
    <location>
        <begin position="423"/>
        <end position="442"/>
    </location>
</feature>
<evidence type="ECO:0000256" key="3">
    <source>
        <dbReference type="ARBA" id="ARBA00022989"/>
    </source>
</evidence>
<feature type="transmembrane region" description="Helical" evidence="6">
    <location>
        <begin position="390"/>
        <end position="411"/>
    </location>
</feature>
<feature type="compositionally biased region" description="Basic and acidic residues" evidence="5">
    <location>
        <begin position="1"/>
        <end position="12"/>
    </location>
</feature>
<dbReference type="PROSITE" id="PS50850">
    <property type="entry name" value="MFS"/>
    <property type="match status" value="1"/>
</dbReference>
<feature type="transmembrane region" description="Helical" evidence="6">
    <location>
        <begin position="200"/>
        <end position="220"/>
    </location>
</feature>
<evidence type="ECO:0000313" key="9">
    <source>
        <dbReference type="Proteomes" id="UP001140453"/>
    </source>
</evidence>
<dbReference type="Pfam" id="PF07690">
    <property type="entry name" value="MFS_1"/>
    <property type="match status" value="1"/>
</dbReference>
<feature type="domain" description="Major facilitator superfamily (MFS) profile" evidence="7">
    <location>
        <begin position="69"/>
        <end position="543"/>
    </location>
</feature>
<dbReference type="Gene3D" id="1.20.1250.20">
    <property type="entry name" value="MFS general substrate transporter like domains"/>
    <property type="match status" value="1"/>
</dbReference>
<keyword evidence="3 6" id="KW-1133">Transmembrane helix</keyword>
<keyword evidence="2 6" id="KW-0812">Transmembrane</keyword>
<dbReference type="GO" id="GO:0005886">
    <property type="term" value="C:plasma membrane"/>
    <property type="evidence" value="ECO:0007669"/>
    <property type="project" value="TreeGrafter"/>
</dbReference>
<protein>
    <recommendedName>
        <fullName evidence="7">Major facilitator superfamily (MFS) profile domain-containing protein</fullName>
    </recommendedName>
</protein>
<proteinExistence type="predicted"/>
<organism evidence="8 9">
    <name type="scientific">Gnomoniopsis smithogilvyi</name>
    <dbReference type="NCBI Taxonomy" id="1191159"/>
    <lineage>
        <taxon>Eukaryota</taxon>
        <taxon>Fungi</taxon>
        <taxon>Dikarya</taxon>
        <taxon>Ascomycota</taxon>
        <taxon>Pezizomycotina</taxon>
        <taxon>Sordariomycetes</taxon>
        <taxon>Sordariomycetidae</taxon>
        <taxon>Diaporthales</taxon>
        <taxon>Gnomoniaceae</taxon>
        <taxon>Gnomoniopsis</taxon>
    </lineage>
</organism>
<sequence>MGLGILEDRNLERVPGTSPLNDSGSDVEDIGLDKIHLKHDQTGKIVLIPQPSDSPNDPYNWPKWKKEMFMLTILYGCGCDGAIGPLLTSALAPLADEFETPLQQFTLGLQGVLIICIGVSGLLFNPLAVKIGKRPIYLFTTLGLALTCFWGGASTTFGSLVAARAVQGMMMAPFECLIPASIADVWFVHERGYRTAMFNFGIVGGINLASPLAGLIIQFAGFRVTLHAMGGAFTLMLVLVFFFMPETAYYRSGALDIDGGARSSPSMVEEDEIELTASETNMETTLKASAVLGLSTTSSHNPNRVSGEQRMPYLKELLPYSGYWDKAPFFGTFVRPFFMLGSPIVLWASFLFTATISWLVLVSFVLSQIFSAPPYNFSVAAVGATNISSFVATILGTIAAGPVIDGLVKYMSKKNKGIYEPEFRLPIMITFMVFTGIGFFAWGQSLSNQDPWPVPVIVCLGMINLGAQLGATGVTAYVVDSHRQHAAEAFAMMNFLKNLFAFGLSFYSNNWIANQGVRLAFFTIGGITMAATLTTIPMYIYGKRARSFVWRHNLLDRSR</sequence>
<evidence type="ECO:0000256" key="2">
    <source>
        <dbReference type="ARBA" id="ARBA00022692"/>
    </source>
</evidence>
<dbReference type="PANTHER" id="PTHR23502">
    <property type="entry name" value="MAJOR FACILITATOR SUPERFAMILY"/>
    <property type="match status" value="1"/>
</dbReference>
<evidence type="ECO:0000256" key="5">
    <source>
        <dbReference type="SAM" id="MobiDB-lite"/>
    </source>
</evidence>
<feature type="region of interest" description="Disordered" evidence="5">
    <location>
        <begin position="1"/>
        <end position="26"/>
    </location>
</feature>
<dbReference type="OrthoDB" id="2585655at2759"/>
<feature type="transmembrane region" description="Helical" evidence="6">
    <location>
        <begin position="486"/>
        <end position="507"/>
    </location>
</feature>